<dbReference type="Gene3D" id="2.40.440.10">
    <property type="entry name" value="L,D-transpeptidase catalytic domain-like"/>
    <property type="match status" value="1"/>
</dbReference>
<evidence type="ECO:0000256" key="3">
    <source>
        <dbReference type="ARBA" id="ARBA00022679"/>
    </source>
</evidence>
<dbReference type="EMBL" id="JBHUJB010000011">
    <property type="protein sequence ID" value="MFD2157739.1"/>
    <property type="molecule type" value="Genomic_DNA"/>
</dbReference>
<dbReference type="InterPro" id="IPR050979">
    <property type="entry name" value="LD-transpeptidase"/>
</dbReference>
<feature type="signal peptide" evidence="9">
    <location>
        <begin position="1"/>
        <end position="20"/>
    </location>
</feature>
<name>A0ABW4Z794_9BACT</name>
<dbReference type="NCBIfam" id="NF004785">
    <property type="entry name" value="PRK06132.1-2"/>
    <property type="match status" value="1"/>
</dbReference>
<feature type="active site" description="Proton donor/acceptor" evidence="7">
    <location>
        <position position="114"/>
    </location>
</feature>
<organism evidence="11 12">
    <name type="scientific">Rubritalea tangerina</name>
    <dbReference type="NCBI Taxonomy" id="430798"/>
    <lineage>
        <taxon>Bacteria</taxon>
        <taxon>Pseudomonadati</taxon>
        <taxon>Verrucomicrobiota</taxon>
        <taxon>Verrucomicrobiia</taxon>
        <taxon>Verrucomicrobiales</taxon>
        <taxon>Rubritaleaceae</taxon>
        <taxon>Rubritalea</taxon>
    </lineage>
</organism>
<dbReference type="Proteomes" id="UP001597389">
    <property type="component" value="Unassembled WGS sequence"/>
</dbReference>
<evidence type="ECO:0000313" key="12">
    <source>
        <dbReference type="Proteomes" id="UP001597389"/>
    </source>
</evidence>
<evidence type="ECO:0000256" key="2">
    <source>
        <dbReference type="ARBA" id="ARBA00005992"/>
    </source>
</evidence>
<dbReference type="SUPFAM" id="SSF141523">
    <property type="entry name" value="L,D-transpeptidase catalytic domain-like"/>
    <property type="match status" value="1"/>
</dbReference>
<dbReference type="InterPro" id="IPR016915">
    <property type="entry name" value="UCP029342"/>
</dbReference>
<comment type="caution">
    <text evidence="11">The sequence shown here is derived from an EMBL/GenBank/DDBJ whole genome shotgun (WGS) entry which is preliminary data.</text>
</comment>
<feature type="domain" description="L,D-TPase catalytic" evidence="10">
    <location>
        <begin position="42"/>
        <end position="151"/>
    </location>
</feature>
<dbReference type="PIRSF" id="PIRSF029342">
    <property type="entry name" value="UCP029342_ErfK/YbiS/YcfS/YnhG"/>
    <property type="match status" value="1"/>
</dbReference>
<keyword evidence="4 7" id="KW-0133">Cell shape</keyword>
<reference evidence="12" key="1">
    <citation type="journal article" date="2019" name="Int. J. Syst. Evol. Microbiol.">
        <title>The Global Catalogue of Microorganisms (GCM) 10K type strain sequencing project: providing services to taxonomists for standard genome sequencing and annotation.</title>
        <authorList>
            <consortium name="The Broad Institute Genomics Platform"/>
            <consortium name="The Broad Institute Genome Sequencing Center for Infectious Disease"/>
            <person name="Wu L."/>
            <person name="Ma J."/>
        </authorList>
    </citation>
    <scope>NUCLEOTIDE SEQUENCE [LARGE SCALE GENOMIC DNA]</scope>
    <source>
        <strain evidence="12">CCUG 57942</strain>
    </source>
</reference>
<protein>
    <submittedName>
        <fullName evidence="11">L,D-transpeptidase family protein</fullName>
    </submittedName>
</protein>
<dbReference type="PROSITE" id="PS52029">
    <property type="entry name" value="LD_TPASE"/>
    <property type="match status" value="1"/>
</dbReference>
<feature type="chain" id="PRO_5046244018" evidence="9">
    <location>
        <begin position="21"/>
        <end position="316"/>
    </location>
</feature>
<dbReference type="InterPro" id="IPR038063">
    <property type="entry name" value="Transpep_catalytic_dom"/>
</dbReference>
<dbReference type="PANTHER" id="PTHR30582:SF2">
    <property type="entry name" value="L,D-TRANSPEPTIDASE YCIB-RELATED"/>
    <property type="match status" value="1"/>
</dbReference>
<dbReference type="Pfam" id="PF03734">
    <property type="entry name" value="YkuD"/>
    <property type="match status" value="1"/>
</dbReference>
<evidence type="ECO:0000256" key="6">
    <source>
        <dbReference type="ARBA" id="ARBA00023316"/>
    </source>
</evidence>
<dbReference type="RefSeq" id="WP_377089185.1">
    <property type="nucleotide sequence ID" value="NZ_JBHSJL010000014.1"/>
</dbReference>
<evidence type="ECO:0000256" key="1">
    <source>
        <dbReference type="ARBA" id="ARBA00004752"/>
    </source>
</evidence>
<keyword evidence="6 7" id="KW-0961">Cell wall biogenesis/degradation</keyword>
<keyword evidence="5 7" id="KW-0573">Peptidoglycan synthesis</keyword>
<comment type="pathway">
    <text evidence="1 7">Cell wall biogenesis; peptidoglycan biosynthesis.</text>
</comment>
<comment type="similarity">
    <text evidence="2">Belongs to the YkuD family.</text>
</comment>
<dbReference type="CDD" id="cd16913">
    <property type="entry name" value="YkuD_like"/>
    <property type="match status" value="1"/>
</dbReference>
<evidence type="ECO:0000256" key="7">
    <source>
        <dbReference type="PROSITE-ProRule" id="PRU01373"/>
    </source>
</evidence>
<accession>A0ABW4Z794</accession>
<evidence type="ECO:0000256" key="4">
    <source>
        <dbReference type="ARBA" id="ARBA00022960"/>
    </source>
</evidence>
<dbReference type="PANTHER" id="PTHR30582">
    <property type="entry name" value="L,D-TRANSPEPTIDASE"/>
    <property type="match status" value="1"/>
</dbReference>
<feature type="active site" description="Nucleophile" evidence="7">
    <location>
        <position position="127"/>
    </location>
</feature>
<sequence>MKKPLSLACAVLGLMQPLSAEDRQHNPDSFIWQPELSKDGPVLITVSLKTQTAAVYRNGIKIGSSEVSTGFKGHETPTGVFHILNKDADHRSRTYGNAPMPYSERLTWGGVALHAGALPGHPSSHGCIHLPYDFSKKLFGVTHKGTTVIVTNDAPDIHVSNGHKVQFADGSSSNFIWQPELSPSGPVSLLYSKADKKLYLIRNGITIGECPVSTKLFGNHVKGTTAFIFSGWKVDAKNNQTTSAWTQVSGHKAHHTETLDEWFKIDPRFQHLLQGMLTPGTNLVVTNDSIKKSTGKGFPILQGHKEEQQRKEDASS</sequence>
<evidence type="ECO:0000256" key="5">
    <source>
        <dbReference type="ARBA" id="ARBA00022984"/>
    </source>
</evidence>
<evidence type="ECO:0000313" key="11">
    <source>
        <dbReference type="EMBL" id="MFD2157739.1"/>
    </source>
</evidence>
<evidence type="ECO:0000256" key="9">
    <source>
        <dbReference type="SAM" id="SignalP"/>
    </source>
</evidence>
<evidence type="ECO:0000259" key="10">
    <source>
        <dbReference type="PROSITE" id="PS52029"/>
    </source>
</evidence>
<feature type="compositionally biased region" description="Basic and acidic residues" evidence="8">
    <location>
        <begin position="303"/>
        <end position="316"/>
    </location>
</feature>
<dbReference type="InterPro" id="IPR005490">
    <property type="entry name" value="LD_TPept_cat_dom"/>
</dbReference>
<evidence type="ECO:0000256" key="8">
    <source>
        <dbReference type="SAM" id="MobiDB-lite"/>
    </source>
</evidence>
<keyword evidence="12" id="KW-1185">Reference proteome</keyword>
<keyword evidence="3" id="KW-0808">Transferase</keyword>
<gene>
    <name evidence="11" type="ORF">ACFSW8_02380</name>
</gene>
<proteinExistence type="inferred from homology"/>
<feature type="region of interest" description="Disordered" evidence="8">
    <location>
        <begin position="295"/>
        <end position="316"/>
    </location>
</feature>
<keyword evidence="9" id="KW-0732">Signal</keyword>